<keyword evidence="3" id="KW-1185">Reference proteome</keyword>
<reference evidence="2 3" key="1">
    <citation type="submission" date="2018-04" db="EMBL/GenBank/DDBJ databases">
        <title>Genomic Encyclopedia of Archaeal and Bacterial Type Strains, Phase II (KMG-II): from individual species to whole genera.</title>
        <authorList>
            <person name="Goeker M."/>
        </authorList>
    </citation>
    <scope>NUCLEOTIDE SEQUENCE [LARGE SCALE GENOMIC DNA]</scope>
    <source>
        <strain evidence="2 3">DSM 26809</strain>
    </source>
</reference>
<feature type="domain" description="Glycosyltransferase 2-like" evidence="1">
    <location>
        <begin position="8"/>
        <end position="171"/>
    </location>
</feature>
<evidence type="ECO:0000313" key="2">
    <source>
        <dbReference type="EMBL" id="PTR01626.1"/>
    </source>
</evidence>
<name>A0A2T5JGY2_9SPHI</name>
<organism evidence="2 3">
    <name type="scientific">Mucilaginibacter yixingensis</name>
    <dbReference type="NCBI Taxonomy" id="1295612"/>
    <lineage>
        <taxon>Bacteria</taxon>
        <taxon>Pseudomonadati</taxon>
        <taxon>Bacteroidota</taxon>
        <taxon>Sphingobacteriia</taxon>
        <taxon>Sphingobacteriales</taxon>
        <taxon>Sphingobacteriaceae</taxon>
        <taxon>Mucilaginibacter</taxon>
    </lineage>
</organism>
<proteinExistence type="predicted"/>
<sequence>MSSPIHTFVIAAYGESAFLDECVRSLLAQRVRSDVLIATSTPNEHIKNIAQKYGLKLIVNPGSQQSIAADWNFAIASANTSWVTIAHQDDVYAVDYVEQLISAIEACPSQPLLFFTNYNDIVNGGIRRFSANAVVKRLLLYPFWFGKCISSAKTKQRLLHWGNPICCPSVAFNKELLGNFKFSADYSCALDWLAWYQLAQQPGVFLYADKKLVSHRIHPENETSAQIKSGVRRHEEQQIFELMWGKRFARMIGKVYAMGHRENLNV</sequence>
<protein>
    <submittedName>
        <fullName evidence="2">Glycosyl transferase family 2</fullName>
    </submittedName>
</protein>
<keyword evidence="2" id="KW-0808">Transferase</keyword>
<dbReference type="PANTHER" id="PTHR22916">
    <property type="entry name" value="GLYCOSYLTRANSFERASE"/>
    <property type="match status" value="1"/>
</dbReference>
<accession>A0A2T5JGY2</accession>
<dbReference type="AlphaFoldDB" id="A0A2T5JGY2"/>
<evidence type="ECO:0000313" key="3">
    <source>
        <dbReference type="Proteomes" id="UP000244168"/>
    </source>
</evidence>
<gene>
    <name evidence="2" type="ORF">C8P68_101863</name>
</gene>
<dbReference type="Proteomes" id="UP000244168">
    <property type="component" value="Unassembled WGS sequence"/>
</dbReference>
<dbReference type="OrthoDB" id="9815829at2"/>
<dbReference type="RefSeq" id="WP_107827000.1">
    <property type="nucleotide sequence ID" value="NZ_CP160205.1"/>
</dbReference>
<dbReference type="GO" id="GO:0016758">
    <property type="term" value="F:hexosyltransferase activity"/>
    <property type="evidence" value="ECO:0007669"/>
    <property type="project" value="UniProtKB-ARBA"/>
</dbReference>
<dbReference type="PANTHER" id="PTHR22916:SF3">
    <property type="entry name" value="UDP-GLCNAC:BETAGAL BETA-1,3-N-ACETYLGLUCOSAMINYLTRANSFERASE-LIKE PROTEIN 1"/>
    <property type="match status" value="1"/>
</dbReference>
<dbReference type="Gene3D" id="3.90.550.10">
    <property type="entry name" value="Spore Coat Polysaccharide Biosynthesis Protein SpsA, Chain A"/>
    <property type="match status" value="1"/>
</dbReference>
<dbReference type="Pfam" id="PF00535">
    <property type="entry name" value="Glycos_transf_2"/>
    <property type="match status" value="1"/>
</dbReference>
<dbReference type="InterPro" id="IPR001173">
    <property type="entry name" value="Glyco_trans_2-like"/>
</dbReference>
<dbReference type="EMBL" id="QAOQ01000001">
    <property type="protein sequence ID" value="PTR01626.1"/>
    <property type="molecule type" value="Genomic_DNA"/>
</dbReference>
<dbReference type="InterPro" id="IPR029044">
    <property type="entry name" value="Nucleotide-diphossugar_trans"/>
</dbReference>
<comment type="caution">
    <text evidence="2">The sequence shown here is derived from an EMBL/GenBank/DDBJ whole genome shotgun (WGS) entry which is preliminary data.</text>
</comment>
<evidence type="ECO:0000259" key="1">
    <source>
        <dbReference type="Pfam" id="PF00535"/>
    </source>
</evidence>
<dbReference type="SUPFAM" id="SSF53448">
    <property type="entry name" value="Nucleotide-diphospho-sugar transferases"/>
    <property type="match status" value="1"/>
</dbReference>